<dbReference type="GeneID" id="25320840"/>
<dbReference type="AlphaFoldDB" id="A0A0F4YH09"/>
<dbReference type="EMBL" id="LASV01000648">
    <property type="protein sequence ID" value="KKA17474.1"/>
    <property type="molecule type" value="Genomic_DNA"/>
</dbReference>
<comment type="caution">
    <text evidence="1">The sequence shown here is derived from an EMBL/GenBank/DDBJ whole genome shotgun (WGS) entry which is preliminary data.</text>
</comment>
<keyword evidence="2" id="KW-1185">Reference proteome</keyword>
<dbReference type="RefSeq" id="XP_013324086.1">
    <property type="nucleotide sequence ID" value="XM_013468632.1"/>
</dbReference>
<sequence length="110" mass="12527">DDSDRCIPEPLRMRYRSLFTSFFYYWPDKTPGTRHEGILDDYSVFTRQKEREQVTPSSGQVEQNGTTTHASCLSADEAGLGITGSPCGRPIHRRLARWAASITQKQESHH</sequence>
<reference evidence="1 2" key="1">
    <citation type="submission" date="2015-04" db="EMBL/GenBank/DDBJ databases">
        <authorList>
            <person name="Heijne W.H."/>
            <person name="Fedorova N.D."/>
            <person name="Nierman W.C."/>
            <person name="Vollebregt A.W."/>
            <person name="Zhao Z."/>
            <person name="Wu L."/>
            <person name="Kumar M."/>
            <person name="Stam H."/>
            <person name="van den Berg M.A."/>
            <person name="Pel H.J."/>
        </authorList>
    </citation>
    <scope>NUCLEOTIDE SEQUENCE [LARGE SCALE GENOMIC DNA]</scope>
    <source>
        <strain evidence="1 2">CBS 393.64</strain>
    </source>
</reference>
<proteinExistence type="predicted"/>
<gene>
    <name evidence="1" type="ORF">T310_8618</name>
</gene>
<feature type="non-terminal residue" evidence="1">
    <location>
        <position position="1"/>
    </location>
</feature>
<accession>A0A0F4YH09</accession>
<name>A0A0F4YH09_RASE3</name>
<dbReference type="Proteomes" id="UP000053958">
    <property type="component" value="Unassembled WGS sequence"/>
</dbReference>
<protein>
    <submittedName>
        <fullName evidence="1">Uncharacterized protein</fullName>
    </submittedName>
</protein>
<evidence type="ECO:0000313" key="2">
    <source>
        <dbReference type="Proteomes" id="UP000053958"/>
    </source>
</evidence>
<evidence type="ECO:0000313" key="1">
    <source>
        <dbReference type="EMBL" id="KKA17474.1"/>
    </source>
</evidence>
<organism evidence="1 2">
    <name type="scientific">Rasamsonia emersonii (strain ATCC 16479 / CBS 393.64 / IMI 116815)</name>
    <dbReference type="NCBI Taxonomy" id="1408163"/>
    <lineage>
        <taxon>Eukaryota</taxon>
        <taxon>Fungi</taxon>
        <taxon>Dikarya</taxon>
        <taxon>Ascomycota</taxon>
        <taxon>Pezizomycotina</taxon>
        <taxon>Eurotiomycetes</taxon>
        <taxon>Eurotiomycetidae</taxon>
        <taxon>Eurotiales</taxon>
        <taxon>Trichocomaceae</taxon>
        <taxon>Rasamsonia</taxon>
    </lineage>
</organism>